<keyword evidence="2" id="KW-1185">Reference proteome</keyword>
<dbReference type="RefSeq" id="WP_254419574.1">
    <property type="nucleotide sequence ID" value="NZ_BAAAJB010000017.1"/>
</dbReference>
<accession>A0ABY5D845</accession>
<evidence type="ECO:0000313" key="1">
    <source>
        <dbReference type="EMBL" id="USY20509.1"/>
    </source>
</evidence>
<dbReference type="EMBL" id="CP099837">
    <property type="protein sequence ID" value="USY20509.1"/>
    <property type="molecule type" value="Genomic_DNA"/>
</dbReference>
<reference evidence="1" key="1">
    <citation type="submission" date="2022-06" db="EMBL/GenBank/DDBJ databases">
        <authorList>
            <person name="Ping M."/>
        </authorList>
    </citation>
    <scope>NUCLEOTIDE SEQUENCE</scope>
    <source>
        <strain evidence="1">JCM11759T</strain>
    </source>
</reference>
<protein>
    <submittedName>
        <fullName evidence="1">ATPase</fullName>
    </submittedName>
</protein>
<name>A0ABY5D845_9ACTN</name>
<sequence>MMSPTKTVHGDPWPRRFGRAVLAPFRPMSEVVDTIEVSRRVQRATTTGRRIVVDDLGTGADTAVVTALVARVLAHHRHDRVLAVDATGRLPSLGARLDSPVGQALGEGAQTGSFELARESLGEAAPGLWTVEAAQDDEAAHASGLLPISRFFGVTLVAGGSGGGFVDAVAETAHARIRVVRATREAALQTGRAIDELLRDGRRSEVERSVIVVFDQERREDPGFDTARITRILAESGARTVLLPHDRHLAQGTAVDTRRIADVTRRVALQIAAETVNRAVDVRPQHPGPQARGEGT</sequence>
<organism evidence="1 2">
    <name type="scientific">Nocardiopsis exhalans</name>
    <dbReference type="NCBI Taxonomy" id="163604"/>
    <lineage>
        <taxon>Bacteria</taxon>
        <taxon>Bacillati</taxon>
        <taxon>Actinomycetota</taxon>
        <taxon>Actinomycetes</taxon>
        <taxon>Streptosporangiales</taxon>
        <taxon>Nocardiopsidaceae</taxon>
        <taxon>Nocardiopsis</taxon>
    </lineage>
</organism>
<proteinExistence type="predicted"/>
<dbReference type="Proteomes" id="UP001055940">
    <property type="component" value="Chromosome"/>
</dbReference>
<evidence type="ECO:0000313" key="2">
    <source>
        <dbReference type="Proteomes" id="UP001055940"/>
    </source>
</evidence>
<gene>
    <name evidence="1" type="ORF">NE857_02285</name>
</gene>